<comment type="caution">
    <text evidence="5">The sequence shown here is derived from an EMBL/GenBank/DDBJ whole genome shotgun (WGS) entry which is preliminary data.</text>
</comment>
<dbReference type="AlphaFoldDB" id="A0A166F489"/>
<organism evidence="5 6">
    <name type="scientific">Methanobrevibacter filiformis</name>
    <dbReference type="NCBI Taxonomy" id="55758"/>
    <lineage>
        <taxon>Archaea</taxon>
        <taxon>Methanobacteriati</taxon>
        <taxon>Methanobacteriota</taxon>
        <taxon>Methanomada group</taxon>
        <taxon>Methanobacteria</taxon>
        <taxon>Methanobacteriales</taxon>
        <taxon>Methanobacteriaceae</taxon>
        <taxon>Methanobrevibacter</taxon>
    </lineage>
</organism>
<evidence type="ECO:0000256" key="2">
    <source>
        <dbReference type="ARBA" id="ARBA00022884"/>
    </source>
</evidence>
<dbReference type="InterPro" id="IPR041169">
    <property type="entry name" value="Alpha_helical"/>
</dbReference>
<dbReference type="RefSeq" id="WP_066970706.1">
    <property type="nucleotide sequence ID" value="NZ_LWMT01000033.1"/>
</dbReference>
<evidence type="ECO:0000259" key="4">
    <source>
        <dbReference type="PROSITE" id="PS50886"/>
    </source>
</evidence>
<protein>
    <submittedName>
        <fullName evidence="5">Phenylalanine--tRNA ligase beta subunit</fullName>
        <ecNumber evidence="5">6.1.1.20</ecNumber>
    </submittedName>
</protein>
<dbReference type="InterPro" id="IPR012340">
    <property type="entry name" value="NA-bd_OB-fold"/>
</dbReference>
<evidence type="ECO:0000313" key="6">
    <source>
        <dbReference type="Proteomes" id="UP000077066"/>
    </source>
</evidence>
<dbReference type="InterPro" id="IPR002547">
    <property type="entry name" value="tRNA-bd_dom"/>
</dbReference>
<dbReference type="Gene3D" id="1.20.1440.150">
    <property type="match status" value="1"/>
</dbReference>
<feature type="domain" description="TRNA-binding" evidence="4">
    <location>
        <begin position="132"/>
        <end position="232"/>
    </location>
</feature>
<gene>
    <name evidence="5" type="primary">pheT_1</name>
    <name evidence="5" type="ORF">MBFIL_02570</name>
</gene>
<dbReference type="EMBL" id="LWMT01000033">
    <property type="protein sequence ID" value="KZX17296.1"/>
    <property type="molecule type" value="Genomic_DNA"/>
</dbReference>
<evidence type="ECO:0000256" key="3">
    <source>
        <dbReference type="PROSITE-ProRule" id="PRU00209"/>
    </source>
</evidence>
<sequence>MWDTDKDYRILIAQKALDLYNRTVNSGTLRGRWNKRMAIDTANSMSSDFQSLTYSYLDPADLAKSPEVKSLEDKYQLVIRYLGGDDWNHEFLRQTPKNEKHKAEESIAKIRFFLRTISGLKDRLNFGPINDPIIGIDIIVGEIMSVSKHDKNPNLMICNVNIGKQAIKVVTNDLTVKERDRVGIAMLPPATFTGIASEGMFLGHGEGILKEIKGELGEIPKGIPIESLNESRNLIENFLKN</sequence>
<dbReference type="Gene3D" id="2.40.50.140">
    <property type="entry name" value="Nucleic acid-binding proteins"/>
    <property type="match status" value="1"/>
</dbReference>
<name>A0A166F489_9EURY</name>
<dbReference type="STRING" id="55758.MBFIL_02570"/>
<keyword evidence="5" id="KW-0436">Ligase</keyword>
<dbReference type="PATRIC" id="fig|55758.3.peg.285"/>
<accession>A0A166F489</accession>
<dbReference type="Proteomes" id="UP000077066">
    <property type="component" value="Unassembled WGS sequence"/>
</dbReference>
<evidence type="ECO:0000256" key="1">
    <source>
        <dbReference type="ARBA" id="ARBA00022555"/>
    </source>
</evidence>
<dbReference type="Pfam" id="PF18489">
    <property type="entry name" value="Alpha_Helical"/>
    <property type="match status" value="1"/>
</dbReference>
<dbReference type="GO" id="GO:0000049">
    <property type="term" value="F:tRNA binding"/>
    <property type="evidence" value="ECO:0007669"/>
    <property type="project" value="UniProtKB-UniRule"/>
</dbReference>
<dbReference type="PROSITE" id="PS50886">
    <property type="entry name" value="TRBD"/>
    <property type="match status" value="1"/>
</dbReference>
<keyword evidence="1 3" id="KW-0820">tRNA-binding</keyword>
<dbReference type="EC" id="6.1.1.20" evidence="5"/>
<keyword evidence="6" id="KW-1185">Reference proteome</keyword>
<evidence type="ECO:0000313" key="5">
    <source>
        <dbReference type="EMBL" id="KZX17296.1"/>
    </source>
</evidence>
<dbReference type="Pfam" id="PF01588">
    <property type="entry name" value="tRNA_bind"/>
    <property type="match status" value="1"/>
</dbReference>
<dbReference type="GO" id="GO:0004826">
    <property type="term" value="F:phenylalanine-tRNA ligase activity"/>
    <property type="evidence" value="ECO:0007669"/>
    <property type="project" value="UniProtKB-EC"/>
</dbReference>
<reference evidence="5 6" key="1">
    <citation type="submission" date="2016-04" db="EMBL/GenBank/DDBJ databases">
        <title>Genome sequence of Methanobrevibacter filiformis DSM 11501.</title>
        <authorList>
            <person name="Poehlein A."/>
            <person name="Seedorf H."/>
            <person name="Daniel R."/>
        </authorList>
    </citation>
    <scope>NUCLEOTIDE SEQUENCE [LARGE SCALE GENOMIC DNA]</scope>
    <source>
        <strain evidence="5 6">DSM 11501</strain>
    </source>
</reference>
<proteinExistence type="predicted"/>
<dbReference type="OrthoDB" id="14546at2157"/>
<keyword evidence="2 3" id="KW-0694">RNA-binding</keyword>
<dbReference type="SUPFAM" id="SSF50249">
    <property type="entry name" value="Nucleic acid-binding proteins"/>
    <property type="match status" value="1"/>
</dbReference>